<dbReference type="Proteomes" id="UP000663877">
    <property type="component" value="Unassembled WGS sequence"/>
</dbReference>
<gene>
    <name evidence="1" type="ORF">BJG266_LOCUS13472</name>
    <name evidence="2" type="ORF">QVE165_LOCUS34963</name>
</gene>
<evidence type="ECO:0000313" key="1">
    <source>
        <dbReference type="EMBL" id="CAF0955816.1"/>
    </source>
</evidence>
<dbReference type="EMBL" id="CAJNOI010000054">
    <property type="protein sequence ID" value="CAF0955816.1"/>
    <property type="molecule type" value="Genomic_DNA"/>
</dbReference>
<dbReference type="Proteomes" id="UP000663832">
    <property type="component" value="Unassembled WGS sequence"/>
</dbReference>
<comment type="caution">
    <text evidence="2">The sequence shown here is derived from an EMBL/GenBank/DDBJ whole genome shotgun (WGS) entry which is preliminary data.</text>
</comment>
<organism evidence="2 3">
    <name type="scientific">Adineta steineri</name>
    <dbReference type="NCBI Taxonomy" id="433720"/>
    <lineage>
        <taxon>Eukaryota</taxon>
        <taxon>Metazoa</taxon>
        <taxon>Spiralia</taxon>
        <taxon>Gnathifera</taxon>
        <taxon>Rotifera</taxon>
        <taxon>Eurotatoria</taxon>
        <taxon>Bdelloidea</taxon>
        <taxon>Adinetida</taxon>
        <taxon>Adinetidae</taxon>
        <taxon>Adineta</taxon>
    </lineage>
</organism>
<dbReference type="OrthoDB" id="415230at2759"/>
<name>A0A815IP37_9BILA</name>
<reference evidence="2" key="1">
    <citation type="submission" date="2021-02" db="EMBL/GenBank/DDBJ databases">
        <authorList>
            <person name="Nowell W R."/>
        </authorList>
    </citation>
    <scope>NUCLEOTIDE SEQUENCE</scope>
</reference>
<sequence>MQNVKNYFSSWKPFWKSSTNACHTRTLTLAPSIINFTDSSLGDLKHSVIDEKIMIDISTKLIESVSPPKLQICAHNNQWFALNNSHLLVYQQLERIGLCDTVVCDIIRSQDVPMGIRETLIPVGISQQVQNTREQQTGDHYILRDEEGSSSSQDEIIYCSDIPADSCGCLDDDDLCDSSIATCIDSDQDGDSIDEQLDYQKTLSLATRPISTISNNQFDQVDLDEDEIEDGQKEMQSLL</sequence>
<dbReference type="AlphaFoldDB" id="A0A815IP37"/>
<evidence type="ECO:0000313" key="2">
    <source>
        <dbReference type="EMBL" id="CAF1368469.1"/>
    </source>
</evidence>
<proteinExistence type="predicted"/>
<protein>
    <submittedName>
        <fullName evidence="2">Uncharacterized protein</fullName>
    </submittedName>
</protein>
<evidence type="ECO:0000313" key="3">
    <source>
        <dbReference type="Proteomes" id="UP000663832"/>
    </source>
</evidence>
<keyword evidence="3" id="KW-1185">Reference proteome</keyword>
<accession>A0A815IP37</accession>
<dbReference type="EMBL" id="CAJNOM010000335">
    <property type="protein sequence ID" value="CAF1368469.1"/>
    <property type="molecule type" value="Genomic_DNA"/>
</dbReference>